<sequence>MLEMVAELAVPYTIVGLFQGLGNKNVLIMDEILHGFDGSNHLCNEVVISMLRRSGINVCEAFDDLLVPNEWKTTAQEDYYRPTIPTASSRAIIVQLPCSKLCCVYQVFFADDTALVGEKSMLANQLAKILQRASSKYWLQKTTA</sequence>
<comment type="caution">
    <text evidence="1">The sequence shown here is derived from an EMBL/GenBank/DDBJ whole genome shotgun (WGS) entry which is preliminary data.</text>
</comment>
<protein>
    <submittedName>
        <fullName evidence="1">Uncharacterized protein</fullName>
    </submittedName>
</protein>
<reference evidence="1 2" key="1">
    <citation type="journal article" date="2022" name="bioRxiv">
        <title>The genome of the oomycete Peronosclerospora sorghi, a cosmopolitan pathogen of maize and sorghum, is inflated with dispersed pseudogenes.</title>
        <authorList>
            <person name="Fletcher K."/>
            <person name="Martin F."/>
            <person name="Isakeit T."/>
            <person name="Cavanaugh K."/>
            <person name="Magill C."/>
            <person name="Michelmore R."/>
        </authorList>
    </citation>
    <scope>NUCLEOTIDE SEQUENCE [LARGE SCALE GENOMIC DNA]</scope>
    <source>
        <strain evidence="1">P6</strain>
    </source>
</reference>
<gene>
    <name evidence="1" type="ORF">PsorP6_011562</name>
</gene>
<keyword evidence="2" id="KW-1185">Reference proteome</keyword>
<evidence type="ECO:0000313" key="1">
    <source>
        <dbReference type="EMBL" id="KAI9918831.1"/>
    </source>
</evidence>
<organism evidence="1 2">
    <name type="scientific">Peronosclerospora sorghi</name>
    <dbReference type="NCBI Taxonomy" id="230839"/>
    <lineage>
        <taxon>Eukaryota</taxon>
        <taxon>Sar</taxon>
        <taxon>Stramenopiles</taxon>
        <taxon>Oomycota</taxon>
        <taxon>Peronosporomycetes</taxon>
        <taxon>Peronosporales</taxon>
        <taxon>Peronosporaceae</taxon>
        <taxon>Peronosclerospora</taxon>
    </lineage>
</organism>
<proteinExistence type="predicted"/>
<accession>A0ACC0WM74</accession>
<dbReference type="Proteomes" id="UP001163321">
    <property type="component" value="Chromosome 12"/>
</dbReference>
<evidence type="ECO:0000313" key="2">
    <source>
        <dbReference type="Proteomes" id="UP001163321"/>
    </source>
</evidence>
<name>A0ACC0WM74_9STRA</name>
<dbReference type="EMBL" id="CM047591">
    <property type="protein sequence ID" value="KAI9918831.1"/>
    <property type="molecule type" value="Genomic_DNA"/>
</dbReference>